<feature type="region of interest" description="RNA binding" evidence="11">
    <location>
        <begin position="1324"/>
        <end position="1330"/>
    </location>
</feature>
<dbReference type="FunFam" id="3.40.50.300:FF:001091">
    <property type="entry name" value="Probable disease resistance protein At1g61300"/>
    <property type="match status" value="1"/>
</dbReference>
<comment type="similarity">
    <text evidence="11">Belongs to the queuine tRNA-ribosyltransferase family.</text>
</comment>
<dbReference type="Gene3D" id="1.20.5.4130">
    <property type="match status" value="1"/>
</dbReference>
<feature type="domain" description="Disease resistance N-terminal" evidence="14">
    <location>
        <begin position="15"/>
        <end position="103"/>
    </location>
</feature>
<dbReference type="SUPFAM" id="SSF52058">
    <property type="entry name" value="L domain-like"/>
    <property type="match status" value="1"/>
</dbReference>
<keyword evidence="18" id="KW-1185">Reference proteome</keyword>
<evidence type="ECO:0000256" key="6">
    <source>
        <dbReference type="ARBA" id="ARBA00022723"/>
    </source>
</evidence>
<dbReference type="Pfam" id="PF13855">
    <property type="entry name" value="LRR_8"/>
    <property type="match status" value="1"/>
</dbReference>
<evidence type="ECO:0000256" key="3">
    <source>
        <dbReference type="ARBA" id="ARBA00022676"/>
    </source>
</evidence>
<evidence type="ECO:0000256" key="4">
    <source>
        <dbReference type="ARBA" id="ARBA00022679"/>
    </source>
</evidence>
<dbReference type="Pfam" id="PF25019">
    <property type="entry name" value="LRR_R13L1-DRL21"/>
    <property type="match status" value="1"/>
</dbReference>
<keyword evidence="9" id="KW-0611">Plant defense</keyword>
<protein>
    <recommendedName>
        <fullName evidence="11">Queuine tRNA-ribosyltransferase catalytic subunit 1</fullName>
        <ecNumber evidence="11">2.4.2.64</ecNumber>
    </recommendedName>
    <alternativeName>
        <fullName evidence="11">Guanine insertion enzyme</fullName>
    </alternativeName>
    <alternativeName>
        <fullName evidence="11">tRNA-guanine transglycosylase</fullName>
    </alternativeName>
</protein>
<dbReference type="Gene3D" id="3.80.10.10">
    <property type="entry name" value="Ribonuclease Inhibitor"/>
    <property type="match status" value="2"/>
</dbReference>
<keyword evidence="8" id="KW-0547">Nucleotide-binding</keyword>
<evidence type="ECO:0000256" key="1">
    <source>
        <dbReference type="ARBA" id="ARBA00008894"/>
    </source>
</evidence>
<keyword evidence="10 11" id="KW-0862">Zinc</keyword>
<comment type="similarity">
    <text evidence="1">Belongs to the disease resistance NB-LRR family.</text>
</comment>
<evidence type="ECO:0000256" key="2">
    <source>
        <dbReference type="ARBA" id="ARBA00022614"/>
    </source>
</evidence>
<comment type="cofactor">
    <cofactor evidence="11">
        <name>Zn(2+)</name>
        <dbReference type="ChEBI" id="CHEBI:29105"/>
    </cofactor>
</comment>
<dbReference type="InterPro" id="IPR036511">
    <property type="entry name" value="TGT-like_sf"/>
</dbReference>
<dbReference type="InterPro" id="IPR036388">
    <property type="entry name" value="WH-like_DNA-bd_sf"/>
</dbReference>
<comment type="subunit">
    <text evidence="11">Heterodimer of a catalytic subunit and an accessory subunit.</text>
</comment>
<keyword evidence="7" id="KW-0677">Repeat</keyword>
<feature type="domain" description="tRNA-guanine(15) transglycosylase-like" evidence="13">
    <location>
        <begin position="1091"/>
        <end position="1443"/>
    </location>
</feature>
<dbReference type="InterPro" id="IPR058922">
    <property type="entry name" value="WHD_DRP"/>
</dbReference>
<dbReference type="InterPro" id="IPR004803">
    <property type="entry name" value="TGT"/>
</dbReference>
<comment type="catalytic activity">
    <reaction evidence="11">
        <text>guanosine(34) in tRNA + queuine = queuosine(34) in tRNA + guanine</text>
        <dbReference type="Rhea" id="RHEA:16633"/>
        <dbReference type="Rhea" id="RHEA-COMP:10341"/>
        <dbReference type="Rhea" id="RHEA-COMP:18571"/>
        <dbReference type="ChEBI" id="CHEBI:16235"/>
        <dbReference type="ChEBI" id="CHEBI:17433"/>
        <dbReference type="ChEBI" id="CHEBI:74269"/>
        <dbReference type="ChEBI" id="CHEBI:194431"/>
        <dbReference type="EC" id="2.4.2.64"/>
    </reaction>
</comment>
<accession>A0AAV8Q807</accession>
<evidence type="ECO:0000259" key="13">
    <source>
        <dbReference type="Pfam" id="PF01702"/>
    </source>
</evidence>
<feature type="binding site" evidence="11">
    <location>
        <position position="1386"/>
    </location>
    <ligand>
        <name>Zn(2+)</name>
        <dbReference type="ChEBI" id="CHEBI:29105"/>
    </ligand>
</feature>
<keyword evidence="2" id="KW-0433">Leucine-rich repeat</keyword>
<feature type="region of interest" description="RNA binding; important for wobble base 34 recognition" evidence="11">
    <location>
        <begin position="1348"/>
        <end position="1352"/>
    </location>
</feature>
<dbReference type="InterPro" id="IPR001611">
    <property type="entry name" value="Leu-rich_rpt"/>
</dbReference>
<keyword evidence="4 11" id="KW-0808">Transferase</keyword>
<reference evidence="17 18" key="1">
    <citation type="submission" date="2022-12" db="EMBL/GenBank/DDBJ databases">
        <title>Chromosome-scale assembly of the Ensete ventricosum genome.</title>
        <authorList>
            <person name="Dussert Y."/>
            <person name="Stocks J."/>
            <person name="Wendawek A."/>
            <person name="Woldeyes F."/>
            <person name="Nichols R.A."/>
            <person name="Borrell J.S."/>
        </authorList>
    </citation>
    <scope>NUCLEOTIDE SEQUENCE [LARGE SCALE GENOMIC DNA]</scope>
    <source>
        <strain evidence="18">cv. Maze</strain>
        <tissue evidence="17">Seeds</tissue>
    </source>
</reference>
<evidence type="ECO:0000259" key="15">
    <source>
        <dbReference type="Pfam" id="PF23559"/>
    </source>
</evidence>
<dbReference type="Proteomes" id="UP001222027">
    <property type="component" value="Unassembled WGS sequence"/>
</dbReference>
<keyword evidence="3 11" id="KW-0328">Glycosyltransferase</keyword>
<feature type="domain" description="Disease resistance protein winged helix" evidence="15">
    <location>
        <begin position="426"/>
        <end position="497"/>
    </location>
</feature>
<dbReference type="Pfam" id="PF23559">
    <property type="entry name" value="WHD_DRP"/>
    <property type="match status" value="1"/>
</dbReference>
<dbReference type="GO" id="GO:0005829">
    <property type="term" value="C:cytosol"/>
    <property type="evidence" value="ECO:0007669"/>
    <property type="project" value="TreeGrafter"/>
</dbReference>
<dbReference type="NCBIfam" id="TIGR00449">
    <property type="entry name" value="tgt_general"/>
    <property type="match status" value="1"/>
</dbReference>
<dbReference type="Gene3D" id="1.10.8.430">
    <property type="entry name" value="Helical domain of apoptotic protease-activating factors"/>
    <property type="match status" value="1"/>
</dbReference>
<dbReference type="PRINTS" id="PR00364">
    <property type="entry name" value="DISEASERSIST"/>
</dbReference>
<comment type="caution">
    <text evidence="17">The sequence shown here is derived from an EMBL/GenBank/DDBJ whole genome shotgun (WGS) entry which is preliminary data.</text>
</comment>
<evidence type="ECO:0000313" key="17">
    <source>
        <dbReference type="EMBL" id="KAJ8471321.1"/>
    </source>
</evidence>
<evidence type="ECO:0000256" key="8">
    <source>
        <dbReference type="ARBA" id="ARBA00022741"/>
    </source>
</evidence>
<evidence type="ECO:0000313" key="18">
    <source>
        <dbReference type="Proteomes" id="UP001222027"/>
    </source>
</evidence>
<dbReference type="GO" id="GO:0008479">
    <property type="term" value="F:tRNA-guanosine(34) queuine transglycosylase activity"/>
    <property type="evidence" value="ECO:0007669"/>
    <property type="project" value="UniProtKB-UniRule"/>
</dbReference>
<evidence type="ECO:0000256" key="9">
    <source>
        <dbReference type="ARBA" id="ARBA00022821"/>
    </source>
</evidence>
<dbReference type="EMBL" id="JAQQAF010000007">
    <property type="protein sequence ID" value="KAJ8471321.1"/>
    <property type="molecule type" value="Genomic_DNA"/>
</dbReference>
<dbReference type="NCBIfam" id="TIGR00430">
    <property type="entry name" value="Q_tRNA_tgt"/>
    <property type="match status" value="1"/>
</dbReference>
<keyword evidence="11" id="KW-0963">Cytoplasm</keyword>
<evidence type="ECO:0000256" key="10">
    <source>
        <dbReference type="ARBA" id="ARBA00022833"/>
    </source>
</evidence>
<evidence type="ECO:0000259" key="16">
    <source>
        <dbReference type="Pfam" id="PF25019"/>
    </source>
</evidence>
<dbReference type="InterPro" id="IPR056789">
    <property type="entry name" value="LRR_R13L1-DRL21"/>
</dbReference>
<gene>
    <name evidence="17" type="ORF">OPV22_025664</name>
</gene>
<dbReference type="Gene3D" id="1.10.10.10">
    <property type="entry name" value="Winged helix-like DNA-binding domain superfamily/Winged helix DNA-binding domain"/>
    <property type="match status" value="1"/>
</dbReference>
<dbReference type="InterPro" id="IPR032675">
    <property type="entry name" value="LRR_dom_sf"/>
</dbReference>
<dbReference type="Gene3D" id="3.40.50.300">
    <property type="entry name" value="P-loop containing nucleotide triphosphate hydrolases"/>
    <property type="match status" value="1"/>
</dbReference>
<evidence type="ECO:0000259" key="14">
    <source>
        <dbReference type="Pfam" id="PF18052"/>
    </source>
</evidence>
<feature type="domain" description="R13L1/DRL21-like LRR repeat region" evidence="16">
    <location>
        <begin position="690"/>
        <end position="822"/>
    </location>
</feature>
<organism evidence="17 18">
    <name type="scientific">Ensete ventricosum</name>
    <name type="common">Abyssinian banana</name>
    <name type="synonym">Musa ensete</name>
    <dbReference type="NCBI Taxonomy" id="4639"/>
    <lineage>
        <taxon>Eukaryota</taxon>
        <taxon>Viridiplantae</taxon>
        <taxon>Streptophyta</taxon>
        <taxon>Embryophyta</taxon>
        <taxon>Tracheophyta</taxon>
        <taxon>Spermatophyta</taxon>
        <taxon>Magnoliopsida</taxon>
        <taxon>Liliopsida</taxon>
        <taxon>Zingiberales</taxon>
        <taxon>Musaceae</taxon>
        <taxon>Ensete</taxon>
    </lineage>
</organism>
<dbReference type="EC" id="2.4.2.64" evidence="11"/>
<dbReference type="SUPFAM" id="SSF52540">
    <property type="entry name" value="P-loop containing nucleoside triphosphate hydrolases"/>
    <property type="match status" value="1"/>
</dbReference>
<dbReference type="Pfam" id="PF18052">
    <property type="entry name" value="Rx_N"/>
    <property type="match status" value="1"/>
</dbReference>
<dbReference type="GO" id="GO:0046872">
    <property type="term" value="F:metal ion binding"/>
    <property type="evidence" value="ECO:0007669"/>
    <property type="project" value="UniProtKB-KW"/>
</dbReference>
<dbReference type="InterPro" id="IPR002616">
    <property type="entry name" value="tRNA_ribo_trans-like"/>
</dbReference>
<dbReference type="GO" id="GO:0002758">
    <property type="term" value="P:innate immune response-activating signaling pathway"/>
    <property type="evidence" value="ECO:0007669"/>
    <property type="project" value="UniProtKB-ARBA"/>
</dbReference>
<feature type="active site" description="Nucleophile" evidence="11">
    <location>
        <position position="1343"/>
    </location>
</feature>
<dbReference type="InterPro" id="IPR041118">
    <property type="entry name" value="Rx_N"/>
</dbReference>
<feature type="binding site" evidence="11">
    <location>
        <position position="1383"/>
    </location>
    <ligand>
        <name>Zn(2+)</name>
        <dbReference type="ChEBI" id="CHEBI:29105"/>
    </ligand>
</feature>
<dbReference type="FunFam" id="1.10.10.10:FF:000322">
    <property type="entry name" value="Probable disease resistance protein At1g63360"/>
    <property type="match status" value="1"/>
</dbReference>
<feature type="domain" description="NB-ARC" evidence="12">
    <location>
        <begin position="174"/>
        <end position="339"/>
    </location>
</feature>
<keyword evidence="5 11" id="KW-0819">tRNA processing</keyword>
<feature type="active site" description="Proton acceptor" evidence="11">
    <location>
        <position position="1169"/>
    </location>
</feature>
<dbReference type="InterPro" id="IPR027417">
    <property type="entry name" value="P-loop_NTPase"/>
</dbReference>
<feature type="binding site" evidence="11">
    <location>
        <position position="1411"/>
    </location>
    <ligand>
        <name>Zn(2+)</name>
        <dbReference type="ChEBI" id="CHEBI:29105"/>
    </ligand>
</feature>
<dbReference type="InterPro" id="IPR002182">
    <property type="entry name" value="NB-ARC"/>
</dbReference>
<dbReference type="Pfam" id="PF00931">
    <property type="entry name" value="NB-ARC"/>
    <property type="match status" value="1"/>
</dbReference>
<feature type="binding site" evidence="11">
    <location>
        <position position="1381"/>
    </location>
    <ligand>
        <name>Zn(2+)</name>
        <dbReference type="ChEBI" id="CHEBI:29105"/>
    </ligand>
</feature>
<dbReference type="GO" id="GO:0009626">
    <property type="term" value="P:plant-type hypersensitive response"/>
    <property type="evidence" value="ECO:0007669"/>
    <property type="project" value="UniProtKB-ARBA"/>
</dbReference>
<dbReference type="PANTHER" id="PTHR43530">
    <property type="entry name" value="QUEUINE TRNA-RIBOSYLTRANSFERASE CATALYTIC SUBUNIT 1"/>
    <property type="match status" value="1"/>
</dbReference>
<feature type="binding site" evidence="11">
    <location>
        <begin position="1169"/>
        <end position="1173"/>
    </location>
    <ligand>
        <name>substrate</name>
    </ligand>
</feature>
<dbReference type="GO" id="GO:0042742">
    <property type="term" value="P:defense response to bacterium"/>
    <property type="evidence" value="ECO:0007669"/>
    <property type="project" value="UniProtKB-ARBA"/>
</dbReference>
<dbReference type="GO" id="GO:0043531">
    <property type="term" value="F:ADP binding"/>
    <property type="evidence" value="ECO:0007669"/>
    <property type="project" value="InterPro"/>
</dbReference>
<sequence length="1472" mass="165969">MVAGIAVASLVASPFIGVVVNKLSAELFEKWGLCRSVRSDARRLQSVLETIQNVLDDAEQQPITNKALRDWLTRLKDAALDADDVVDDLLTEALRRRAQDRSRICRTVRDFLSFKNPMLLRHKMVHRIKDTRARLDEIADERNRFHLAEGSVSHGANERETCSAVVESEVYGRDTDKEKVINFLLDVGNEDLSILPIVGLGGIGKTTLAQLVYNDERVMAQFDGRFWVYVSENFSIIEIIRSIVRSPTNCSDLEALKLQLQALLCWKRYLLVLDDVWNENQMIWEALKVLLTCGKKGSKIITTTRSETVARIMGTVTLHKMPILSFEHCWLLFEQRAFRLVREEEKPRFVEIGKQIVEKCGGLPLAAKAIGSLMGSKKKEVDQWLAISESELWRLPQDENGVLPALMLSYNHLPSYLKSCFAYCSIFPKDYEIERENLIQLWNAEGFIEKNDCSMLAEAVGNQYFNDLVWRSLFEVTEKDEYDNIVKCKMHDLVHDLTCSVTKVESSVIEVGKKSIVPDSSHYSLLVYDRRKKLPLASELTYQMKKLRSFILLRKQWFAYVDDKKHMDFVSYMISTQPNLRALGLGGSKIQVLPGRISKLKHLRYLDLSSTSIKILPNYIVRLYNLQTLNLQYCYHLQKLPASMRHMINLRHLDISGCSSLIHMPLGMGQLSNLQTLPMFIVGMEDGRRINELDQLNLIRGQLKIKNLNNVNDPMEALKANLFTKTSLQSLKLSWKVKFNGRAAPLSADDVLEKLKPCSNLRVLTMKTFPGIRFPGWLMNHTEPSSSFFPYLVKIKLEDFEKCECLPPLGLLPSLKELSLIKLTGVKRIGTELYGNGGTFPSLVQLKIYDMAYMEKWSTSPTDETTDARMLFPCLKMLTARDCPKLEVEPCFPPSVESLVIENCENLLSARSLQGLSKLRSLNFGGCVASPSAFAGLQNLTALELLRIESCDELTCMPQSLMQHNIPSFQSLKLINNSNLKSLGEGKDQQPPSLFTSLCHLEIEASHSLTALPEWIRYLPLQDLEIRGCSQLEGRYSSEISLLSTMITTTKFRVVTGELHPVQLALVCFCDRLSLERYRGFSLQVLGKFNRARAARLTLPHFICQTPLFMPVGTQGTIKGLTNNQLEEIGCQIILGNTYHLALRPGAELIDDLGGLHKFMNWKRALLTDSGGFQMVSLLHLADITEQGVTFQSPVDGKPMLLTPEESIQIQNKIGADIIMALDDVVKTTITGPRIEEAMYRTLRWIDRCIAAHKRPDAQNLFGIVQGGLDPVLRDICVRGLVDRNLPGYAIGGLAGGEDKDSFWRVVAQCTAALPEDKPRYVMGVGYPLDVVVCSALGADMYDCVFPTRTARFGTALVPEGVLRLKNQAMANDERPIDSTCSCMVCRNYTRAYLHCLVTKDAMGSQLVSYHNLSYMMRLSKDLHMSIVEGRFPEFVQGFLRAQFPKGDVPEWVCNAMEVAGVDISTCIPIIN</sequence>
<feature type="binding site" evidence="11">
    <location>
        <position position="1293"/>
    </location>
    <ligand>
        <name>substrate</name>
    </ligand>
</feature>
<evidence type="ECO:0000256" key="11">
    <source>
        <dbReference type="HAMAP-Rule" id="MF_03218"/>
    </source>
</evidence>
<comment type="function">
    <text evidence="11">Catalytic subunit of the queuine tRNA-ribosyltransferase (TGT) that catalyzes the base-exchange of a guanine (G) residue with queuine (Q) at position 34 (anticodon wobble position) in tRNAs with GU(N) anticodons (tRNA-Asp, -Asn, -His and -Tyr), resulting in the hypermodified nucleoside queuosine (7-(((4,5-cis-dihydroxy-2-cyclopenten-1-yl)amino)methyl)-7-deazaguanosine). Catalysis occurs through a double-displacement mechanism. The nucleophile active site attacks the C1' of nucleotide 34 to detach the guanine base from the RNA, forming a covalent enzyme-RNA intermediate. The proton acceptor active site deprotonates the incoming queuine, allowing a nucleophilic attack on the C1' of the ribose to form the product.</text>
</comment>
<dbReference type="Gene3D" id="3.20.20.105">
    <property type="entry name" value="Queuine tRNA-ribosyltransferase-like"/>
    <property type="match status" value="1"/>
</dbReference>
<evidence type="ECO:0000256" key="7">
    <source>
        <dbReference type="ARBA" id="ARBA00022737"/>
    </source>
</evidence>
<feature type="binding site" evidence="11">
    <location>
        <position position="1223"/>
    </location>
    <ligand>
        <name>substrate</name>
    </ligand>
</feature>
<evidence type="ECO:0000259" key="12">
    <source>
        <dbReference type="Pfam" id="PF00931"/>
    </source>
</evidence>
<dbReference type="SUPFAM" id="SSF51713">
    <property type="entry name" value="tRNA-guanine transglycosylase"/>
    <property type="match status" value="1"/>
</dbReference>
<keyword evidence="6 11" id="KW-0479">Metal-binding</keyword>
<proteinExistence type="inferred from homology"/>
<evidence type="ECO:0000256" key="5">
    <source>
        <dbReference type="ARBA" id="ARBA00022694"/>
    </source>
</evidence>
<dbReference type="PANTHER" id="PTHR43530:SF1">
    <property type="entry name" value="QUEUINE TRNA-RIBOSYLTRANSFERASE CATALYTIC SUBUNIT 1"/>
    <property type="match status" value="1"/>
</dbReference>
<feature type="binding site" evidence="11">
    <location>
        <position position="1266"/>
    </location>
    <ligand>
        <name>substrate</name>
    </ligand>
</feature>
<name>A0AAV8Q807_ENSVE</name>
<dbReference type="GO" id="GO:0006400">
    <property type="term" value="P:tRNA modification"/>
    <property type="evidence" value="ECO:0007669"/>
    <property type="project" value="InterPro"/>
</dbReference>
<comment type="subcellular location">
    <subcellularLocation>
        <location evidence="11">Cytoplasm</location>
    </subcellularLocation>
</comment>
<dbReference type="HAMAP" id="MF_00168">
    <property type="entry name" value="Q_tRNA_Tgt"/>
    <property type="match status" value="1"/>
</dbReference>
<dbReference type="Pfam" id="PF01702">
    <property type="entry name" value="TGT"/>
    <property type="match status" value="1"/>
</dbReference>
<dbReference type="InterPro" id="IPR042197">
    <property type="entry name" value="Apaf_helical"/>
</dbReference>